<dbReference type="EMBL" id="NQIK02000002">
    <property type="protein sequence ID" value="KAF7575752.1"/>
    <property type="molecule type" value="Genomic_DNA"/>
</dbReference>
<organism evidence="2 4">
    <name type="scientific">Pyrenophora tritici-repentis</name>
    <dbReference type="NCBI Taxonomy" id="45151"/>
    <lineage>
        <taxon>Eukaryota</taxon>
        <taxon>Fungi</taxon>
        <taxon>Dikarya</taxon>
        <taxon>Ascomycota</taxon>
        <taxon>Pezizomycotina</taxon>
        <taxon>Dothideomycetes</taxon>
        <taxon>Pleosporomycetidae</taxon>
        <taxon>Pleosporales</taxon>
        <taxon>Pleosporineae</taxon>
        <taxon>Pleosporaceae</taxon>
        <taxon>Pyrenophora</taxon>
    </lineage>
</organism>
<dbReference type="InterPro" id="IPR053008">
    <property type="entry name" value="Phomopsin_biosynth_assoc"/>
</dbReference>
<dbReference type="Proteomes" id="UP000245464">
    <property type="component" value="Chromosome 2"/>
</dbReference>
<reference evidence="2 4" key="1">
    <citation type="journal article" date="2018" name="BMC Genomics">
        <title>Comparative genomics of the wheat fungal pathogen Pyrenophora tritici-repentis reveals chromosomal variations and genome plasticity.</title>
        <authorList>
            <person name="Moolhuijzen P."/>
            <person name="See P.T."/>
            <person name="Hane J.K."/>
            <person name="Shi G."/>
            <person name="Liu Z."/>
            <person name="Oliver R.P."/>
            <person name="Moffat C.S."/>
        </authorList>
    </citation>
    <scope>NUCLEOTIDE SEQUENCE [LARGE SCALE GENOMIC DNA]</scope>
    <source>
        <strain evidence="2">M4</strain>
    </source>
</reference>
<protein>
    <submittedName>
        <fullName evidence="3">ToxC1</fullName>
    </submittedName>
</protein>
<evidence type="ECO:0000313" key="3">
    <source>
        <dbReference type="EMBL" id="UPO63234.1"/>
    </source>
</evidence>
<sequence>MLTSLSTYKKLTGDDQPEGERLDEGSGELEPLELDCARRPSEYSTIRIVALVWKSFIVALALYGLADLVQRAHDAFTSKKDNSCYCGRSVAEATAMGCQYDLLASAWLPDWCRDKELSAEFDQAGPGPGGAWDYFADSNGTIPIVPSEVGLIADTNKFYHTTNEWHIVHCVYYWRKQYRSRLIGTVVEARYDNEGHIKHCGKTFLEYVTEKYVDTRQNAALNSS</sequence>
<feature type="transmembrane region" description="Helical" evidence="1">
    <location>
        <begin position="48"/>
        <end position="66"/>
    </location>
</feature>
<evidence type="ECO:0000313" key="4">
    <source>
        <dbReference type="Proteomes" id="UP000245464"/>
    </source>
</evidence>
<dbReference type="AlphaFoldDB" id="A0A316ZNE7"/>
<dbReference type="KEGG" id="ptrr:6350424"/>
<dbReference type="RefSeq" id="XP_001942429.1">
    <property type="nucleotide sequence ID" value="XM_001942394.1"/>
</dbReference>
<dbReference type="PANTHER" id="PTHR35896">
    <property type="entry name" value="IG-LIKE DOMAIN-CONTAINING PROTEIN"/>
    <property type="match status" value="1"/>
</dbReference>
<dbReference type="OMA" id="GHCGEML"/>
<gene>
    <name evidence="3" type="primary">ToxC1</name>
    <name evidence="2" type="ORF">PtrM4_073760</name>
</gene>
<dbReference type="PANTHER" id="PTHR35896:SF3">
    <property type="entry name" value="MAJOR FACILITATOR SUPERFAMILY TRANSPORTER"/>
    <property type="match status" value="1"/>
</dbReference>
<evidence type="ECO:0000313" key="2">
    <source>
        <dbReference type="EMBL" id="KAF7575752.1"/>
    </source>
</evidence>
<proteinExistence type="evidence at transcript level"/>
<dbReference type="EMBL" id="OL800416">
    <property type="protein sequence ID" value="UPO63234.1"/>
    <property type="molecule type" value="mRNA"/>
</dbReference>
<dbReference type="GeneID" id="6350424"/>
<keyword evidence="1" id="KW-1133">Transmembrane helix</keyword>
<name>A0A316ZNE7_9PLEO</name>
<accession>A0A316ZNE7</accession>
<evidence type="ECO:0000256" key="1">
    <source>
        <dbReference type="SAM" id="Phobius"/>
    </source>
</evidence>
<reference evidence="3" key="2">
    <citation type="journal article" date="2022" name="Mol. Plant Microbe Interact.">
        <title>A Conserved Hypothetical Gene Is Required but Not Sufficient for Ptr ToxC Production in Pyrenophora tritici-repentis.</title>
        <authorList>
            <person name="Shi G."/>
            <person name="Kariyawasam G."/>
            <person name="Liu S."/>
            <person name="Leng Y."/>
            <person name="Zhong S."/>
            <person name="Ali S."/>
            <person name="Moolhuijzen P."/>
            <person name="Moffat C.S."/>
            <person name="Rasmussen J.B."/>
            <person name="Friesen T.L."/>
            <person name="Faris J.D."/>
            <person name="Liu Z."/>
        </authorList>
    </citation>
    <scope>NUCLEOTIDE SEQUENCE</scope>
    <source>
        <strain evidence="3">Pti2</strain>
    </source>
</reference>
<keyword evidence="1" id="KW-0812">Transmembrane</keyword>
<keyword evidence="1" id="KW-0472">Membrane</keyword>